<proteinExistence type="predicted"/>
<dbReference type="OrthoDB" id="3205424at2759"/>
<dbReference type="HOGENOM" id="CLU_000288_138_1_1"/>
<feature type="domain" description="Heterokaryon incompatibility" evidence="1">
    <location>
        <begin position="113"/>
        <end position="173"/>
    </location>
</feature>
<organism evidence="2 3">
    <name type="scientific">Hydnomerulius pinastri MD-312</name>
    <dbReference type="NCBI Taxonomy" id="994086"/>
    <lineage>
        <taxon>Eukaryota</taxon>
        <taxon>Fungi</taxon>
        <taxon>Dikarya</taxon>
        <taxon>Basidiomycota</taxon>
        <taxon>Agaricomycotina</taxon>
        <taxon>Agaricomycetes</taxon>
        <taxon>Agaricomycetidae</taxon>
        <taxon>Boletales</taxon>
        <taxon>Boletales incertae sedis</taxon>
        <taxon>Leucogyrophana</taxon>
    </lineage>
</organism>
<dbReference type="AlphaFoldDB" id="A0A0C9W8G0"/>
<dbReference type="PANTHER" id="PTHR10622:SF10">
    <property type="entry name" value="HET DOMAIN-CONTAINING PROTEIN"/>
    <property type="match status" value="1"/>
</dbReference>
<dbReference type="Pfam" id="PF06985">
    <property type="entry name" value="HET"/>
    <property type="match status" value="1"/>
</dbReference>
<evidence type="ECO:0000259" key="1">
    <source>
        <dbReference type="Pfam" id="PF06985"/>
    </source>
</evidence>
<name>A0A0C9W8G0_9AGAM</name>
<dbReference type="Proteomes" id="UP000053820">
    <property type="component" value="Unassembled WGS sequence"/>
</dbReference>
<dbReference type="InterPro" id="IPR010730">
    <property type="entry name" value="HET"/>
</dbReference>
<dbReference type="PANTHER" id="PTHR10622">
    <property type="entry name" value="HET DOMAIN-CONTAINING PROTEIN"/>
    <property type="match status" value="1"/>
</dbReference>
<protein>
    <recommendedName>
        <fullName evidence="1">Heterokaryon incompatibility domain-containing protein</fullName>
    </recommendedName>
</protein>
<dbReference type="EMBL" id="KN839849">
    <property type="protein sequence ID" value="KIJ63748.1"/>
    <property type="molecule type" value="Genomic_DNA"/>
</dbReference>
<sequence>MSTLTERHVHGRIDAYIQNILPMNMIYTSKMILVGRSAYKDYIRPAIKVMIATYDADPSHPWWTPEPKETVLQQAIEKAFAYAIFSHRWLLEGEVVYGDMFRYWRPRGQGWQKLKAFCDLARREYACTWAWADTCCIDKRSSAELEESIRSMYQWYSAAEVCVVYPADTKSEADLLNDAWFTRGWTLQELLAPGRIKFFNQRWEPLASTHNDRHDVELVNTISTITGIPVTDLISFGPGTDRVKDKMGWAAQRRTTRVEDAAYSLIGIFGVNLTVAYGEGTRAFFRLQMAIMERSNDTEILLWNGEPSHDNSMIAASAGSFLSDVTLEGDDLTRFLERSISYPRKPLANAVTKILIPRGGESVAMVNGRLRLEVVLYRVQRLTLDDGEREGGYTVHVEGLLDRNARLPDHVDQTFRLAVIDYERDDANGELTEQARTLLEPLPSMAKVLTCNVDSFDTGTLLQAVESARISRSYAAILLKPHLFDHHCYQRWADSDIIHVNRPPFGWMPPQTIFVV</sequence>
<gene>
    <name evidence="2" type="ORF">HYDPIDRAFT_112685</name>
</gene>
<accession>A0A0C9W8G0</accession>
<keyword evidence="3" id="KW-1185">Reference proteome</keyword>
<evidence type="ECO:0000313" key="2">
    <source>
        <dbReference type="EMBL" id="KIJ63748.1"/>
    </source>
</evidence>
<reference evidence="2 3" key="1">
    <citation type="submission" date="2014-04" db="EMBL/GenBank/DDBJ databases">
        <title>Evolutionary Origins and Diversification of the Mycorrhizal Mutualists.</title>
        <authorList>
            <consortium name="DOE Joint Genome Institute"/>
            <consortium name="Mycorrhizal Genomics Consortium"/>
            <person name="Kohler A."/>
            <person name="Kuo A."/>
            <person name="Nagy L.G."/>
            <person name="Floudas D."/>
            <person name="Copeland A."/>
            <person name="Barry K.W."/>
            <person name="Cichocki N."/>
            <person name="Veneault-Fourrey C."/>
            <person name="LaButti K."/>
            <person name="Lindquist E.A."/>
            <person name="Lipzen A."/>
            <person name="Lundell T."/>
            <person name="Morin E."/>
            <person name="Murat C."/>
            <person name="Riley R."/>
            <person name="Ohm R."/>
            <person name="Sun H."/>
            <person name="Tunlid A."/>
            <person name="Henrissat B."/>
            <person name="Grigoriev I.V."/>
            <person name="Hibbett D.S."/>
            <person name="Martin F."/>
        </authorList>
    </citation>
    <scope>NUCLEOTIDE SEQUENCE [LARGE SCALE GENOMIC DNA]</scope>
    <source>
        <strain evidence="2 3">MD-312</strain>
    </source>
</reference>
<evidence type="ECO:0000313" key="3">
    <source>
        <dbReference type="Proteomes" id="UP000053820"/>
    </source>
</evidence>